<keyword evidence="2" id="KW-1185">Reference proteome</keyword>
<dbReference type="EMBL" id="JAOUSF010000002">
    <property type="protein sequence ID" value="MCU9613273.1"/>
    <property type="molecule type" value="Genomic_DNA"/>
</dbReference>
<sequence>MKTFKIVTFQLFNKMGAYINIPFLDSLIINNENDKNTWLLEIFFEEAYVTPFEEFAPGEAINVEVIITNKQNAPAVLTMKMISLKKIDTYFSVLLEGSLHHGKHDYAERLLESLIEKGLSGEALLEAFQQKIKSN</sequence>
<dbReference type="Proteomes" id="UP001209318">
    <property type="component" value="Unassembled WGS sequence"/>
</dbReference>
<evidence type="ECO:0000313" key="2">
    <source>
        <dbReference type="Proteomes" id="UP001209318"/>
    </source>
</evidence>
<dbReference type="RefSeq" id="WP_263072482.1">
    <property type="nucleotide sequence ID" value="NZ_JAOUSF010000002.1"/>
</dbReference>
<proteinExistence type="predicted"/>
<accession>A0AAE3LSY7</accession>
<comment type="caution">
    <text evidence="1">The sequence shown here is derived from an EMBL/GenBank/DDBJ whole genome shotgun (WGS) entry which is preliminary data.</text>
</comment>
<name>A0AAE3LSY7_9BACI</name>
<reference evidence="1" key="1">
    <citation type="submission" date="2022-10" db="EMBL/GenBank/DDBJ databases">
        <title>Description of Fervidibacillus gen. nov. in the family Fervidibacillaceae fam. nov. with two species, Fervidibacillus albus sp. nov., and Fervidibacillus halotolerans sp. nov., isolated from tidal flat sediments.</title>
        <authorList>
            <person name="Kwon K.K."/>
            <person name="Yang S.-H."/>
        </authorList>
    </citation>
    <scope>NUCLEOTIDE SEQUENCE</scope>
    <source>
        <strain evidence="1">JCM 19140</strain>
    </source>
</reference>
<dbReference type="AlphaFoldDB" id="A0AAE3LSY7"/>
<organism evidence="1 2">
    <name type="scientific">Perspicuibacillus lycopersici</name>
    <dbReference type="NCBI Taxonomy" id="1325689"/>
    <lineage>
        <taxon>Bacteria</taxon>
        <taxon>Bacillati</taxon>
        <taxon>Bacillota</taxon>
        <taxon>Bacilli</taxon>
        <taxon>Bacillales</taxon>
        <taxon>Bacillaceae</taxon>
        <taxon>Perspicuibacillus</taxon>
    </lineage>
</organism>
<dbReference type="Pfam" id="PF14183">
    <property type="entry name" value="YwpF"/>
    <property type="match status" value="1"/>
</dbReference>
<dbReference type="InterPro" id="IPR025573">
    <property type="entry name" value="YwpF"/>
</dbReference>
<protein>
    <submittedName>
        <fullName evidence="1">YwpF-like family protein</fullName>
    </submittedName>
</protein>
<gene>
    <name evidence="1" type="ORF">OEV98_06865</name>
</gene>
<evidence type="ECO:0000313" key="1">
    <source>
        <dbReference type="EMBL" id="MCU9613273.1"/>
    </source>
</evidence>